<dbReference type="EMBL" id="GBRH01277358">
    <property type="protein sequence ID" value="JAD20537.1"/>
    <property type="molecule type" value="Transcribed_RNA"/>
</dbReference>
<protein>
    <submittedName>
        <fullName evidence="1">Uncharacterized protein</fullName>
    </submittedName>
</protein>
<dbReference type="AlphaFoldDB" id="A0A0A8YAU3"/>
<evidence type="ECO:0000313" key="1">
    <source>
        <dbReference type="EMBL" id="JAD20537.1"/>
    </source>
</evidence>
<organism evidence="1">
    <name type="scientific">Arundo donax</name>
    <name type="common">Giant reed</name>
    <name type="synonym">Donax arundinaceus</name>
    <dbReference type="NCBI Taxonomy" id="35708"/>
    <lineage>
        <taxon>Eukaryota</taxon>
        <taxon>Viridiplantae</taxon>
        <taxon>Streptophyta</taxon>
        <taxon>Embryophyta</taxon>
        <taxon>Tracheophyta</taxon>
        <taxon>Spermatophyta</taxon>
        <taxon>Magnoliopsida</taxon>
        <taxon>Liliopsida</taxon>
        <taxon>Poales</taxon>
        <taxon>Poaceae</taxon>
        <taxon>PACMAD clade</taxon>
        <taxon>Arundinoideae</taxon>
        <taxon>Arundineae</taxon>
        <taxon>Arundo</taxon>
    </lineage>
</organism>
<reference evidence="1" key="1">
    <citation type="submission" date="2014-09" db="EMBL/GenBank/DDBJ databases">
        <authorList>
            <person name="Magalhaes I.L.F."/>
            <person name="Oliveira U."/>
            <person name="Santos F.R."/>
            <person name="Vidigal T.H.D.A."/>
            <person name="Brescovit A.D."/>
            <person name="Santos A.J."/>
        </authorList>
    </citation>
    <scope>NUCLEOTIDE SEQUENCE</scope>
    <source>
        <tissue evidence="1">Shoot tissue taken approximately 20 cm above the soil surface</tissue>
    </source>
</reference>
<proteinExistence type="predicted"/>
<reference evidence="1" key="2">
    <citation type="journal article" date="2015" name="Data Brief">
        <title>Shoot transcriptome of the giant reed, Arundo donax.</title>
        <authorList>
            <person name="Barrero R.A."/>
            <person name="Guerrero F.D."/>
            <person name="Moolhuijzen P."/>
            <person name="Goolsby J.A."/>
            <person name="Tidwell J."/>
            <person name="Bellgard S.E."/>
            <person name="Bellgard M.I."/>
        </authorList>
    </citation>
    <scope>NUCLEOTIDE SEQUENCE</scope>
    <source>
        <tissue evidence="1">Shoot tissue taken approximately 20 cm above the soil surface</tissue>
    </source>
</reference>
<name>A0A0A8YAU3_ARUDO</name>
<accession>A0A0A8YAU3</accession>
<sequence>MYLFSCMQFLNHQISIQVFHDGIYNIARNSSLLYTIC</sequence>